<dbReference type="SUPFAM" id="SSF53383">
    <property type="entry name" value="PLP-dependent transferases"/>
    <property type="match status" value="1"/>
</dbReference>
<evidence type="ECO:0000313" key="1">
    <source>
        <dbReference type="WBParaSite" id="ASIM_0000925501-mRNA-1"/>
    </source>
</evidence>
<dbReference type="WBParaSite" id="ASIM_0000925501-mRNA-1">
    <property type="protein sequence ID" value="ASIM_0000925501-mRNA-1"/>
    <property type="gene ID" value="ASIM_0000925501"/>
</dbReference>
<organism evidence="1">
    <name type="scientific">Anisakis simplex</name>
    <name type="common">Herring worm</name>
    <dbReference type="NCBI Taxonomy" id="6269"/>
    <lineage>
        <taxon>Eukaryota</taxon>
        <taxon>Metazoa</taxon>
        <taxon>Ecdysozoa</taxon>
        <taxon>Nematoda</taxon>
        <taxon>Chromadorea</taxon>
        <taxon>Rhabditida</taxon>
        <taxon>Spirurina</taxon>
        <taxon>Ascaridomorpha</taxon>
        <taxon>Ascaridoidea</taxon>
        <taxon>Anisakidae</taxon>
        <taxon>Anisakis</taxon>
        <taxon>Anisakis simplex complex</taxon>
    </lineage>
</organism>
<dbReference type="AlphaFoldDB" id="A0A0M3JNL4"/>
<sequence length="56" mass="6151">LALTLARLHTGRFDVLTLRNAYHGLTQAVQGASNLGTWKQPFPNGYQSYSIETSSV</sequence>
<name>A0A0M3JNL4_ANISI</name>
<dbReference type="InterPro" id="IPR015421">
    <property type="entry name" value="PyrdxlP-dep_Trfase_major"/>
</dbReference>
<dbReference type="InterPro" id="IPR015424">
    <property type="entry name" value="PyrdxlP-dep_Trfase"/>
</dbReference>
<reference evidence="1" key="1">
    <citation type="submission" date="2017-02" db="UniProtKB">
        <authorList>
            <consortium name="WormBaseParasite"/>
        </authorList>
    </citation>
    <scope>IDENTIFICATION</scope>
</reference>
<dbReference type="Gene3D" id="3.40.640.10">
    <property type="entry name" value="Type I PLP-dependent aspartate aminotransferase-like (Major domain)"/>
    <property type="match status" value="1"/>
</dbReference>
<accession>A0A0M3JNL4</accession>
<proteinExistence type="predicted"/>
<protein>
    <submittedName>
        <fullName evidence="1">Aminotransferase class III-fold pyridoxal phosphate-dependent enzyme</fullName>
    </submittedName>
</protein>